<dbReference type="Proteomes" id="UP000630594">
    <property type="component" value="Unassembled WGS sequence"/>
</dbReference>
<reference evidence="3" key="1">
    <citation type="journal article" date="2019" name="Int. J. Syst. Evol. Microbiol.">
        <title>The Global Catalogue of Microorganisms (GCM) 10K type strain sequencing project: providing services to taxonomists for standard genome sequencing and annotation.</title>
        <authorList>
            <consortium name="The Broad Institute Genomics Platform"/>
            <consortium name="The Broad Institute Genome Sequencing Center for Infectious Disease"/>
            <person name="Wu L."/>
            <person name="Ma J."/>
        </authorList>
    </citation>
    <scope>NUCLEOTIDE SEQUENCE [LARGE SCALE GENOMIC DNA]</scope>
    <source>
        <strain evidence="3">CCM 7403</strain>
    </source>
</reference>
<evidence type="ECO:0000313" key="2">
    <source>
        <dbReference type="EMBL" id="GGD21860.1"/>
    </source>
</evidence>
<dbReference type="InterPro" id="IPR011330">
    <property type="entry name" value="Glyco_hydro/deAcase_b/a-brl"/>
</dbReference>
<dbReference type="InterPro" id="IPR005501">
    <property type="entry name" value="LamB/YcsF/PxpA-like"/>
</dbReference>
<dbReference type="NCBIfam" id="NF003814">
    <property type="entry name" value="PRK05406.1-3"/>
    <property type="match status" value="1"/>
</dbReference>
<dbReference type="HAMAP" id="MF_00691">
    <property type="entry name" value="PxpA"/>
    <property type="match status" value="1"/>
</dbReference>
<evidence type="ECO:0000256" key="1">
    <source>
        <dbReference type="HAMAP-Rule" id="MF_00691"/>
    </source>
</evidence>
<dbReference type="Gene3D" id="3.20.20.370">
    <property type="entry name" value="Glycoside hydrolase/deacetylase"/>
    <property type="match status" value="1"/>
</dbReference>
<name>A0ABQ1QCM2_9ACTN</name>
<organism evidence="2 3">
    <name type="scientific">Nocardioides daphniae</name>
    <dbReference type="NCBI Taxonomy" id="402297"/>
    <lineage>
        <taxon>Bacteria</taxon>
        <taxon>Bacillati</taxon>
        <taxon>Actinomycetota</taxon>
        <taxon>Actinomycetes</taxon>
        <taxon>Propionibacteriales</taxon>
        <taxon>Nocardioidaceae</taxon>
        <taxon>Nocardioides</taxon>
    </lineage>
</organism>
<comment type="function">
    <text evidence="1">Catalyzes the cleavage of 5-oxoproline to form L-glutamate coupled to the hydrolysis of ATP to ADP and inorganic phosphate.</text>
</comment>
<dbReference type="PANTHER" id="PTHR30292:SF0">
    <property type="entry name" value="5-OXOPROLINASE SUBUNIT A"/>
    <property type="match status" value="1"/>
</dbReference>
<comment type="catalytic activity">
    <reaction evidence="1">
        <text>5-oxo-L-proline + ATP + 2 H2O = L-glutamate + ADP + phosphate + H(+)</text>
        <dbReference type="Rhea" id="RHEA:10348"/>
        <dbReference type="ChEBI" id="CHEBI:15377"/>
        <dbReference type="ChEBI" id="CHEBI:15378"/>
        <dbReference type="ChEBI" id="CHEBI:29985"/>
        <dbReference type="ChEBI" id="CHEBI:30616"/>
        <dbReference type="ChEBI" id="CHEBI:43474"/>
        <dbReference type="ChEBI" id="CHEBI:58402"/>
        <dbReference type="ChEBI" id="CHEBI:456216"/>
        <dbReference type="EC" id="3.5.2.9"/>
    </reaction>
</comment>
<dbReference type="Pfam" id="PF03746">
    <property type="entry name" value="LamB_YcsF"/>
    <property type="match status" value="1"/>
</dbReference>
<dbReference type="CDD" id="cd10787">
    <property type="entry name" value="LamB_YcsF_like"/>
    <property type="match status" value="1"/>
</dbReference>
<comment type="caution">
    <text evidence="2">The sequence shown here is derived from an EMBL/GenBank/DDBJ whole genome shotgun (WGS) entry which is preliminary data.</text>
</comment>
<proteinExistence type="inferred from homology"/>
<dbReference type="NCBIfam" id="NF003816">
    <property type="entry name" value="PRK05406.1-5"/>
    <property type="match status" value="1"/>
</dbReference>
<sequence length="275" mass="28616">MAPAPSAVPGAPHGERTAVSATPLAVDLNCDLGESYGTWRLGDDAAMLSLVSSANVACGFHAGDPTVIRQTTATAAAEGVTIGAHVGYPDLAGFGRRFMDMSPESLADAVLYQIAALEGFARAAGRRVAYVKPHGALYNAVVHHVGQARAVVAATRTFDPSLKILGLPGSAVLAAAREEGLEVVTEAFVDRAYTPEGTLVSRSEPGSVLTDVEHVARRAARMVTHREVEAIDGSIISIHADSLCIHGDSPRALEMARAVRAALSDAGAEIRAFTR</sequence>
<protein>
    <recommendedName>
        <fullName evidence="1">5-oxoprolinase subunit A</fullName>
        <shortName evidence="1">5-OPase subunit A</shortName>
        <ecNumber evidence="1">3.5.2.9</ecNumber>
    </recommendedName>
    <alternativeName>
        <fullName evidence="1">5-oxoprolinase (ATP-hydrolyzing) subunit A</fullName>
    </alternativeName>
</protein>
<comment type="subunit">
    <text evidence="1">Forms a complex composed of PxpA, PxpB and PxpC.</text>
</comment>
<dbReference type="EC" id="3.5.2.9" evidence="1"/>
<dbReference type="SUPFAM" id="SSF88713">
    <property type="entry name" value="Glycoside hydrolase/deacetylase"/>
    <property type="match status" value="1"/>
</dbReference>
<keyword evidence="3" id="KW-1185">Reference proteome</keyword>
<evidence type="ECO:0000313" key="3">
    <source>
        <dbReference type="Proteomes" id="UP000630594"/>
    </source>
</evidence>
<dbReference type="EMBL" id="BMCK01000003">
    <property type="protein sequence ID" value="GGD21860.1"/>
    <property type="molecule type" value="Genomic_DNA"/>
</dbReference>
<keyword evidence="1" id="KW-0067">ATP-binding</keyword>
<comment type="similarity">
    <text evidence="1">Belongs to the LamB/PxpA family.</text>
</comment>
<accession>A0ABQ1QCM2</accession>
<keyword evidence="1" id="KW-0378">Hydrolase</keyword>
<keyword evidence="1" id="KW-0547">Nucleotide-binding</keyword>
<dbReference type="PANTHER" id="PTHR30292">
    <property type="entry name" value="UNCHARACTERIZED PROTEIN YBGL-RELATED"/>
    <property type="match status" value="1"/>
</dbReference>
<gene>
    <name evidence="1" type="primary">pxpA</name>
    <name evidence="2" type="ORF">GCM10007231_21280</name>
</gene>